<dbReference type="EMBL" id="DAAXGR010000019">
    <property type="protein sequence ID" value="HAG0930533.1"/>
    <property type="molecule type" value="Genomic_DNA"/>
</dbReference>
<dbReference type="InterPro" id="IPR039552">
    <property type="entry name" value="IS66_C"/>
</dbReference>
<reference evidence="2" key="2">
    <citation type="submission" date="2020-02" db="EMBL/GenBank/DDBJ databases">
        <authorList>
            <consortium name="NCBI Pathogen Detection Project"/>
        </authorList>
    </citation>
    <scope>NUCLEOTIDE SEQUENCE</scope>
    <source>
        <strain evidence="2">MA.CK_94/00004459</strain>
    </source>
</reference>
<name>A0A758AMJ2_SALER</name>
<reference evidence="2" key="1">
    <citation type="journal article" date="2018" name="Genome Biol.">
        <title>SKESA: strategic k-mer extension for scrupulous assemblies.</title>
        <authorList>
            <person name="Souvorov A."/>
            <person name="Agarwala R."/>
            <person name="Lipman D.J."/>
        </authorList>
    </citation>
    <scope>NUCLEOTIDE SEQUENCE</scope>
    <source>
        <strain evidence="2">MA.CK_94/00004459</strain>
    </source>
</reference>
<proteinExistence type="predicted"/>
<gene>
    <name evidence="2" type="ORF">G8S40_004618</name>
</gene>
<evidence type="ECO:0000313" key="2">
    <source>
        <dbReference type="EMBL" id="HAG0930533.1"/>
    </source>
</evidence>
<feature type="domain" description="Transposase IS66 C-terminal" evidence="1">
    <location>
        <begin position="4"/>
        <end position="41"/>
    </location>
</feature>
<dbReference type="AlphaFoldDB" id="A0A758AMJ2"/>
<dbReference type="Pfam" id="PF13817">
    <property type="entry name" value="DDE_Tnp_IS66_C"/>
    <property type="match status" value="1"/>
</dbReference>
<organism evidence="2">
    <name type="scientific">Salmonella enterica</name>
    <name type="common">Salmonella choleraesuis</name>
    <dbReference type="NCBI Taxonomy" id="28901"/>
    <lineage>
        <taxon>Bacteria</taxon>
        <taxon>Pseudomonadati</taxon>
        <taxon>Pseudomonadota</taxon>
        <taxon>Gammaproteobacteria</taxon>
        <taxon>Enterobacterales</taxon>
        <taxon>Enterobacteriaceae</taxon>
        <taxon>Salmonella</taxon>
    </lineage>
</organism>
<protein>
    <submittedName>
        <fullName evidence="2">Transposase domain-containing protein</fullName>
    </submittedName>
</protein>
<evidence type="ECO:0000259" key="1">
    <source>
        <dbReference type="Pfam" id="PF13817"/>
    </source>
</evidence>
<accession>A0A758AMJ2</accession>
<comment type="caution">
    <text evidence="2">The sequence shown here is derived from an EMBL/GenBank/DDBJ whole genome shotgun (WGS) entry which is preliminary data.</text>
</comment>
<sequence length="48" mass="5583">MVYSLIETCKLNGINPEVYLQHILSLFPEWPANRVSELLPWNVDLPTK</sequence>